<feature type="compositionally biased region" description="Polar residues" evidence="1">
    <location>
        <begin position="51"/>
        <end position="66"/>
    </location>
</feature>
<organism evidence="2 3">
    <name type="scientific">Marasmius tenuissimus</name>
    <dbReference type="NCBI Taxonomy" id="585030"/>
    <lineage>
        <taxon>Eukaryota</taxon>
        <taxon>Fungi</taxon>
        <taxon>Dikarya</taxon>
        <taxon>Basidiomycota</taxon>
        <taxon>Agaricomycotina</taxon>
        <taxon>Agaricomycetes</taxon>
        <taxon>Agaricomycetidae</taxon>
        <taxon>Agaricales</taxon>
        <taxon>Marasmiineae</taxon>
        <taxon>Marasmiaceae</taxon>
        <taxon>Marasmius</taxon>
    </lineage>
</organism>
<evidence type="ECO:0000256" key="1">
    <source>
        <dbReference type="SAM" id="MobiDB-lite"/>
    </source>
</evidence>
<dbReference type="EMBL" id="JBBXMP010000004">
    <property type="protein sequence ID" value="KAL0071149.1"/>
    <property type="molecule type" value="Genomic_DNA"/>
</dbReference>
<feature type="region of interest" description="Disordered" evidence="1">
    <location>
        <begin position="39"/>
        <end position="89"/>
    </location>
</feature>
<comment type="caution">
    <text evidence="2">The sequence shown here is derived from an EMBL/GenBank/DDBJ whole genome shotgun (WGS) entry which is preliminary data.</text>
</comment>
<dbReference type="Proteomes" id="UP001437256">
    <property type="component" value="Unassembled WGS sequence"/>
</dbReference>
<sequence length="199" mass="23097">MPLTNKLPGCRELLSLCDQNQFPKPVAAQTDMMSIKVPPSFLEDSRRARNTRQNSKPYSYSCSGRNSGVIKSRKRKDTFDREEQRKAKLENDPWSDRARLTSKSVFCLGCHRFIRLDRRNDYYPGLWLKHRALCHGIVRAKKKKRSRDKGRMQWEEETLYSEPPIDDEEAAQILAEMMVRSRTFSDSDTSSTYSTSPAP</sequence>
<protein>
    <submittedName>
        <fullName evidence="2">Uncharacterized protein</fullName>
    </submittedName>
</protein>
<keyword evidence="3" id="KW-1185">Reference proteome</keyword>
<evidence type="ECO:0000313" key="3">
    <source>
        <dbReference type="Proteomes" id="UP001437256"/>
    </source>
</evidence>
<reference evidence="2 3" key="1">
    <citation type="submission" date="2024-05" db="EMBL/GenBank/DDBJ databases">
        <title>A draft genome resource for the thread blight pathogen Marasmius tenuissimus strain MS-2.</title>
        <authorList>
            <person name="Yulfo-Soto G.E."/>
            <person name="Baruah I.K."/>
            <person name="Amoako-Attah I."/>
            <person name="Bukari Y."/>
            <person name="Meinhardt L.W."/>
            <person name="Bailey B.A."/>
            <person name="Cohen S.P."/>
        </authorList>
    </citation>
    <scope>NUCLEOTIDE SEQUENCE [LARGE SCALE GENOMIC DNA]</scope>
    <source>
        <strain evidence="2 3">MS-2</strain>
    </source>
</reference>
<name>A0ABR3ACT5_9AGAR</name>
<proteinExistence type="predicted"/>
<feature type="compositionally biased region" description="Basic and acidic residues" evidence="1">
    <location>
        <begin position="77"/>
        <end position="89"/>
    </location>
</feature>
<gene>
    <name evidence="2" type="ORF">AAF712_001709</name>
</gene>
<evidence type="ECO:0000313" key="2">
    <source>
        <dbReference type="EMBL" id="KAL0071149.1"/>
    </source>
</evidence>
<accession>A0ABR3ACT5</accession>